<feature type="transmembrane region" description="Helical" evidence="1">
    <location>
        <begin position="29"/>
        <end position="46"/>
    </location>
</feature>
<proteinExistence type="predicted"/>
<evidence type="ECO:0000313" key="2">
    <source>
        <dbReference type="EMBL" id="KAJ7069058.1"/>
    </source>
</evidence>
<feature type="transmembrane region" description="Helical" evidence="1">
    <location>
        <begin position="118"/>
        <end position="137"/>
    </location>
</feature>
<dbReference type="EMBL" id="JARJCN010000138">
    <property type="protein sequence ID" value="KAJ7069058.1"/>
    <property type="molecule type" value="Genomic_DNA"/>
</dbReference>
<feature type="transmembrane region" description="Helical" evidence="1">
    <location>
        <begin position="223"/>
        <end position="244"/>
    </location>
</feature>
<comment type="caution">
    <text evidence="2">The sequence shown here is derived from an EMBL/GenBank/DDBJ whole genome shotgun (WGS) entry which is preliminary data.</text>
</comment>
<keyword evidence="1" id="KW-0472">Membrane</keyword>
<organism evidence="2 3">
    <name type="scientific">Mycena belliarum</name>
    <dbReference type="NCBI Taxonomy" id="1033014"/>
    <lineage>
        <taxon>Eukaryota</taxon>
        <taxon>Fungi</taxon>
        <taxon>Dikarya</taxon>
        <taxon>Basidiomycota</taxon>
        <taxon>Agaricomycotina</taxon>
        <taxon>Agaricomycetes</taxon>
        <taxon>Agaricomycetidae</taxon>
        <taxon>Agaricales</taxon>
        <taxon>Marasmiineae</taxon>
        <taxon>Mycenaceae</taxon>
        <taxon>Mycena</taxon>
    </lineage>
</organism>
<feature type="transmembrane region" description="Helical" evidence="1">
    <location>
        <begin position="58"/>
        <end position="79"/>
    </location>
</feature>
<gene>
    <name evidence="2" type="ORF">B0H15DRAFT_122640</name>
</gene>
<evidence type="ECO:0000256" key="1">
    <source>
        <dbReference type="SAM" id="Phobius"/>
    </source>
</evidence>
<name>A0AAD6TP40_9AGAR</name>
<feature type="transmembrane region" description="Helical" evidence="1">
    <location>
        <begin position="183"/>
        <end position="203"/>
    </location>
</feature>
<keyword evidence="1" id="KW-1133">Transmembrane helix</keyword>
<accession>A0AAD6TP40</accession>
<keyword evidence="3" id="KW-1185">Reference proteome</keyword>
<keyword evidence="1" id="KW-0812">Transmembrane</keyword>
<sequence>MSEFTVSSTVFAEFWTFASADLYELITEVLFYGILLVLVAFAVTLLSRKRQAVGGSVLGAATGVMLIFATAQLLARFVATFEAFRVFSLAVQGQRAPESDIARRAMSKYIDVNFAEDVLLVTNNLFTDSLLIYRCFLIWGRNKYIIIGPGLLLLLSAALSYVAAVQGDYPTAGGPTVDLRIGFALSVFTNLLLVGLTAGRIWYTRRRAHGFLEKSVAARYNTAIMMVLESGGILCAWVVAYVVVRSISPPTVWRVFRGGMAQMLNIAPTLIVVRVGLGHTIQETTGTWTANGSSVESLTSKPESLRSTQV</sequence>
<reference evidence="2" key="1">
    <citation type="submission" date="2023-03" db="EMBL/GenBank/DDBJ databases">
        <title>Massive genome expansion in bonnet fungi (Mycena s.s.) driven by repeated elements and novel gene families across ecological guilds.</title>
        <authorList>
            <consortium name="Lawrence Berkeley National Laboratory"/>
            <person name="Harder C.B."/>
            <person name="Miyauchi S."/>
            <person name="Viragh M."/>
            <person name="Kuo A."/>
            <person name="Thoen E."/>
            <person name="Andreopoulos B."/>
            <person name="Lu D."/>
            <person name="Skrede I."/>
            <person name="Drula E."/>
            <person name="Henrissat B."/>
            <person name="Morin E."/>
            <person name="Kohler A."/>
            <person name="Barry K."/>
            <person name="LaButti K."/>
            <person name="Morin E."/>
            <person name="Salamov A."/>
            <person name="Lipzen A."/>
            <person name="Mereny Z."/>
            <person name="Hegedus B."/>
            <person name="Baldrian P."/>
            <person name="Stursova M."/>
            <person name="Weitz H."/>
            <person name="Taylor A."/>
            <person name="Grigoriev I.V."/>
            <person name="Nagy L.G."/>
            <person name="Martin F."/>
            <person name="Kauserud H."/>
        </authorList>
    </citation>
    <scope>NUCLEOTIDE SEQUENCE</scope>
    <source>
        <strain evidence="2">CBHHK173m</strain>
    </source>
</reference>
<dbReference type="Proteomes" id="UP001222325">
    <property type="component" value="Unassembled WGS sequence"/>
</dbReference>
<feature type="transmembrane region" description="Helical" evidence="1">
    <location>
        <begin position="144"/>
        <end position="163"/>
    </location>
</feature>
<protein>
    <submittedName>
        <fullName evidence="2">Uncharacterized protein</fullName>
    </submittedName>
</protein>
<dbReference type="AlphaFoldDB" id="A0AAD6TP40"/>
<evidence type="ECO:0000313" key="3">
    <source>
        <dbReference type="Proteomes" id="UP001222325"/>
    </source>
</evidence>